<accession>A0A0C1R6D3</accession>
<dbReference type="InterPro" id="IPR036465">
    <property type="entry name" value="vWFA_dom_sf"/>
</dbReference>
<dbReference type="InterPro" id="IPR003325">
    <property type="entry name" value="TerD"/>
</dbReference>
<dbReference type="InterPro" id="IPR051324">
    <property type="entry name" value="Stress/Tellurium_Resist"/>
</dbReference>
<dbReference type="PANTHER" id="PTHR32097">
    <property type="entry name" value="CAMP-BINDING PROTEIN 1-RELATED"/>
    <property type="match status" value="1"/>
</dbReference>
<organism evidence="2 3">
    <name type="scientific">Clostridium argentinense CDC 2741</name>
    <dbReference type="NCBI Taxonomy" id="1418104"/>
    <lineage>
        <taxon>Bacteria</taxon>
        <taxon>Bacillati</taxon>
        <taxon>Bacillota</taxon>
        <taxon>Clostridia</taxon>
        <taxon>Eubacteriales</taxon>
        <taxon>Clostridiaceae</taxon>
        <taxon>Clostridium</taxon>
    </lineage>
</organism>
<dbReference type="Gene3D" id="2.60.60.30">
    <property type="entry name" value="sav2460 like domains"/>
    <property type="match status" value="1"/>
</dbReference>
<comment type="caution">
    <text evidence="2">The sequence shown here is derived from an EMBL/GenBank/DDBJ whole genome shotgun (WGS) entry which is preliminary data.</text>
</comment>
<proteinExistence type="predicted"/>
<dbReference type="RefSeq" id="WP_039633657.1">
    <property type="nucleotide sequence ID" value="NZ_AYSO01000017.1"/>
</dbReference>
<dbReference type="Pfam" id="PF10138">
    <property type="entry name" value="vWA-TerF-like"/>
    <property type="match status" value="1"/>
</dbReference>
<dbReference type="PROSITE" id="PS50234">
    <property type="entry name" value="VWFA"/>
    <property type="match status" value="1"/>
</dbReference>
<dbReference type="CDD" id="cd06974">
    <property type="entry name" value="TerD_like"/>
    <property type="match status" value="1"/>
</dbReference>
<evidence type="ECO:0000313" key="2">
    <source>
        <dbReference type="EMBL" id="KIE46031.1"/>
    </source>
</evidence>
<name>A0A0C1R6D3_9CLOT</name>
<dbReference type="InterPro" id="IPR019303">
    <property type="entry name" value="vWA_TerF_C"/>
</dbReference>
<dbReference type="PANTHER" id="PTHR32097:SF3">
    <property type="entry name" value="TELLURITE RESISTANCE PROTEIN"/>
    <property type="match status" value="1"/>
</dbReference>
<dbReference type="Pfam" id="PF02342">
    <property type="entry name" value="TerD"/>
    <property type="match status" value="1"/>
</dbReference>
<protein>
    <submittedName>
        <fullName evidence="2">TerD domain protein</fullName>
    </submittedName>
</protein>
<dbReference type="EMBL" id="AYSO01000017">
    <property type="protein sequence ID" value="KIE46031.1"/>
    <property type="molecule type" value="Genomic_DNA"/>
</dbReference>
<keyword evidence="3" id="KW-1185">Reference proteome</keyword>
<reference evidence="2 3" key="1">
    <citation type="journal article" date="2015" name="Infect. Genet. Evol.">
        <title>Genomic sequences of six botulinum neurotoxin-producing strains representing three clostridial species illustrate the mobility and diversity of botulinum neurotoxin genes.</title>
        <authorList>
            <person name="Smith T.J."/>
            <person name="Hill K.K."/>
            <person name="Xie G."/>
            <person name="Foley B.T."/>
            <person name="Williamson C.H."/>
            <person name="Foster J.T."/>
            <person name="Johnson S.L."/>
            <person name="Chertkov O."/>
            <person name="Teshima H."/>
            <person name="Gibbons H.S."/>
            <person name="Johnsky L.A."/>
            <person name="Karavis M.A."/>
            <person name="Smith L.A."/>
        </authorList>
    </citation>
    <scope>NUCLEOTIDE SEQUENCE [LARGE SCALE GENOMIC DNA]</scope>
    <source>
        <strain evidence="2 3">CDC 2741</strain>
    </source>
</reference>
<feature type="domain" description="VWFA" evidence="1">
    <location>
        <begin position="221"/>
        <end position="397"/>
    </location>
</feature>
<evidence type="ECO:0000313" key="3">
    <source>
        <dbReference type="Proteomes" id="UP000031366"/>
    </source>
</evidence>
<dbReference type="SUPFAM" id="SSF53300">
    <property type="entry name" value="vWA-like"/>
    <property type="match status" value="1"/>
</dbReference>
<gene>
    <name evidence="2" type="ORF">U732_1789</name>
</gene>
<dbReference type="InterPro" id="IPR002035">
    <property type="entry name" value="VWF_A"/>
</dbReference>
<dbReference type="AlphaFoldDB" id="A0A0C1R6D3"/>
<dbReference type="Proteomes" id="UP000031366">
    <property type="component" value="Unassembled WGS sequence"/>
</dbReference>
<dbReference type="Gene3D" id="3.40.50.410">
    <property type="entry name" value="von Willebrand factor, type A domain"/>
    <property type="match status" value="1"/>
</dbReference>
<sequence>MFIQRGYRTKLGDIHIPIKIDFNITGPSEYDISCFAVDKNDQLYDDMYMIFYNQLKSPDDAICMNGTTFNVNLAKLPSEVVKLVFTISIDGDGTMGMIHQANIKLSQLHQEDLELNLTDSNFKDQKAIIAIEIYNKNEWRMNAVANGFNGGLSQLLKEYGGVEEEDDEPTQPIVSQPAPVIQTSKISLEKKLEKNAPQLVNLAKPLKLALEKNKVPDIVAKVALILDISGSMSRIYKNRTVQSIVNKILPLAIQFDDNEELDFWYYGTTPKRMDNVTMFNYYNAVPVDYKPLMRALGGGNYEPAVMREIIEEYRNSSIPAYVIFITDGGVGAKTEIERLVVESSQYPIFWQFVGVSGFGYGILKHLDTIKGRVVDNASFFALDDFNKVSDSELYDRLLKEFPSWLSEAKNKRIIRR</sequence>
<evidence type="ECO:0000259" key="1">
    <source>
        <dbReference type="PROSITE" id="PS50234"/>
    </source>
</evidence>
<dbReference type="STRING" id="29341.RSJ17_16570"/>